<dbReference type="Proteomes" id="UP000487649">
    <property type="component" value="Unassembled WGS sequence"/>
</dbReference>
<evidence type="ECO:0000313" key="6">
    <source>
        <dbReference type="EMBL" id="MTK21589.1"/>
    </source>
</evidence>
<dbReference type="Pfam" id="PF07992">
    <property type="entry name" value="Pyr_redox_2"/>
    <property type="match status" value="1"/>
</dbReference>
<dbReference type="PRINTS" id="PR00411">
    <property type="entry name" value="PNDRDTASEI"/>
</dbReference>
<dbReference type="Pfam" id="PF18267">
    <property type="entry name" value="Rubredoxin_C"/>
    <property type="match status" value="1"/>
</dbReference>
<gene>
    <name evidence="6" type="ORF">GMA92_09160</name>
</gene>
<dbReference type="PANTHER" id="PTHR43429">
    <property type="entry name" value="PYRIDINE NUCLEOTIDE-DISULFIDE OXIDOREDUCTASE DOMAIN-CONTAINING"/>
    <property type="match status" value="1"/>
</dbReference>
<evidence type="ECO:0000256" key="3">
    <source>
        <dbReference type="ARBA" id="ARBA00022827"/>
    </source>
</evidence>
<dbReference type="SUPFAM" id="SSF51905">
    <property type="entry name" value="FAD/NAD(P)-binding domain"/>
    <property type="match status" value="1"/>
</dbReference>
<evidence type="ECO:0000256" key="2">
    <source>
        <dbReference type="ARBA" id="ARBA00022630"/>
    </source>
</evidence>
<organism evidence="6 7">
    <name type="scientific">Turicibacter sanguinis</name>
    <dbReference type="NCBI Taxonomy" id="154288"/>
    <lineage>
        <taxon>Bacteria</taxon>
        <taxon>Bacillati</taxon>
        <taxon>Bacillota</taxon>
        <taxon>Erysipelotrichia</taxon>
        <taxon>Erysipelotrichales</taxon>
        <taxon>Turicibacteraceae</taxon>
        <taxon>Turicibacter</taxon>
    </lineage>
</organism>
<keyword evidence="2" id="KW-0285">Flavoprotein</keyword>
<dbReference type="InterPro" id="IPR016156">
    <property type="entry name" value="FAD/NAD-linked_Rdtase_dimer_sf"/>
</dbReference>
<evidence type="ECO:0000256" key="1">
    <source>
        <dbReference type="ARBA" id="ARBA00001974"/>
    </source>
</evidence>
<dbReference type="PRINTS" id="PR00368">
    <property type="entry name" value="FADPNR"/>
</dbReference>
<accession>A0A9X4XDX7</accession>
<dbReference type="PANTHER" id="PTHR43429:SF3">
    <property type="entry name" value="NITRITE REDUCTASE [NAD(P)H]"/>
    <property type="match status" value="1"/>
</dbReference>
<proteinExistence type="predicted"/>
<dbReference type="InterPro" id="IPR023753">
    <property type="entry name" value="FAD/NAD-binding_dom"/>
</dbReference>
<evidence type="ECO:0000313" key="7">
    <source>
        <dbReference type="Proteomes" id="UP000487649"/>
    </source>
</evidence>
<evidence type="ECO:0000259" key="4">
    <source>
        <dbReference type="Pfam" id="PF07992"/>
    </source>
</evidence>
<keyword evidence="3" id="KW-0274">FAD</keyword>
<dbReference type="InterPro" id="IPR041575">
    <property type="entry name" value="Rubredoxin_C"/>
</dbReference>
<sequence length="411" mass="45578">MNYVIVGASAAGVNGAKYLRQMEPDANITLISKDEYIYSRCILHHYLEGIRDIKKLEFVEDGFIERNKIKWIKGVSVEALDKDKKELTLSNGDVVSYDKVLLATGASTFFPPVKNLKEAKNVYGLRNLDDAIEIKEKAKLATNIVVMGAGLVGIDALTGLLHYGKNLTLVEFKGHMLSIQLDKKAAKRYQDAFTNEGVTQYYDTAVQEVILDDEGAVKELVLSNGLTIPCDFLIVATGVRSNVAFLEGSGIECDRFGLIFNEYGQTNDESVFGAGDISGRNPIWPAAVKEGIIAVSNMCGKTRELTDFFASKSTMNFLHIPTMSLGTPEPADETYTVEIDCDEALNYKKIIHKDGVIYGAIIQGDLSYSGVLTQLIKEKINISKVEKSIFNIDYSDFFHLTDNCEYTYQEK</sequence>
<protein>
    <submittedName>
        <fullName evidence="6">NAD(P)/FAD-dependent oxidoreductase</fullName>
    </submittedName>
</protein>
<dbReference type="AlphaFoldDB" id="A0A9X4XDX7"/>
<feature type="domain" description="FAD/NAD(P)-binding" evidence="4">
    <location>
        <begin position="2"/>
        <end position="291"/>
    </location>
</feature>
<dbReference type="Gene3D" id="3.50.50.60">
    <property type="entry name" value="FAD/NAD(P)-binding domain"/>
    <property type="match status" value="2"/>
</dbReference>
<reference evidence="6 7" key="1">
    <citation type="journal article" date="2019" name="Nat. Med.">
        <title>A library of human gut bacterial isolates paired with longitudinal multiomics data enables mechanistic microbiome research.</title>
        <authorList>
            <person name="Poyet M."/>
            <person name="Groussin M."/>
            <person name="Gibbons S.M."/>
            <person name="Avila-Pacheco J."/>
            <person name="Jiang X."/>
            <person name="Kearney S.M."/>
            <person name="Perrotta A.R."/>
            <person name="Berdy B."/>
            <person name="Zhao S."/>
            <person name="Lieberman T.D."/>
            <person name="Swanson P.K."/>
            <person name="Smith M."/>
            <person name="Roesemann S."/>
            <person name="Alexander J.E."/>
            <person name="Rich S.A."/>
            <person name="Livny J."/>
            <person name="Vlamakis H."/>
            <person name="Clish C."/>
            <person name="Bullock K."/>
            <person name="Deik A."/>
            <person name="Scott J."/>
            <person name="Pierce K.A."/>
            <person name="Xavier R.J."/>
            <person name="Alm E.J."/>
        </authorList>
    </citation>
    <scope>NUCLEOTIDE SEQUENCE [LARGE SCALE GENOMIC DNA]</scope>
    <source>
        <strain evidence="6 7">BIOML-A198</strain>
    </source>
</reference>
<dbReference type="Gene3D" id="3.30.390.30">
    <property type="match status" value="1"/>
</dbReference>
<dbReference type="RefSeq" id="WP_009607591.1">
    <property type="nucleotide sequence ID" value="NZ_CABJBH010000003.1"/>
</dbReference>
<dbReference type="EMBL" id="WMQE01000019">
    <property type="protein sequence ID" value="MTK21589.1"/>
    <property type="molecule type" value="Genomic_DNA"/>
</dbReference>
<comment type="cofactor">
    <cofactor evidence="1">
        <name>FAD</name>
        <dbReference type="ChEBI" id="CHEBI:57692"/>
    </cofactor>
</comment>
<comment type="caution">
    <text evidence="6">The sequence shown here is derived from an EMBL/GenBank/DDBJ whole genome shotgun (WGS) entry which is preliminary data.</text>
</comment>
<dbReference type="InterPro" id="IPR050260">
    <property type="entry name" value="FAD-bd_OxRdtase"/>
</dbReference>
<feature type="domain" description="NADH-rubredoxin oxidoreductase C-terminal" evidence="5">
    <location>
        <begin position="314"/>
        <end position="380"/>
    </location>
</feature>
<evidence type="ECO:0000259" key="5">
    <source>
        <dbReference type="Pfam" id="PF18267"/>
    </source>
</evidence>
<dbReference type="InterPro" id="IPR036188">
    <property type="entry name" value="FAD/NAD-bd_sf"/>
</dbReference>
<dbReference type="OrthoDB" id="9807946at2"/>
<dbReference type="GO" id="GO:0016491">
    <property type="term" value="F:oxidoreductase activity"/>
    <property type="evidence" value="ECO:0007669"/>
    <property type="project" value="InterPro"/>
</dbReference>
<name>A0A9X4XDX7_9FIRM</name>